<evidence type="ECO:0000313" key="1">
    <source>
        <dbReference type="EMBL" id="UWZ34810.1"/>
    </source>
</evidence>
<dbReference type="Proteomes" id="UP001058271">
    <property type="component" value="Chromosome"/>
</dbReference>
<reference evidence="1" key="1">
    <citation type="submission" date="2021-04" db="EMBL/GenBank/DDBJ databases">
        <title>Biosynthetic gene clusters of Dactylosporangioum roseum.</title>
        <authorList>
            <person name="Hartkoorn R.C."/>
            <person name="Beaudoing E."/>
            <person name="Hot D."/>
            <person name="Moureu S."/>
        </authorList>
    </citation>
    <scope>NUCLEOTIDE SEQUENCE</scope>
    <source>
        <strain evidence="1">NRRL B-16295</strain>
    </source>
</reference>
<protein>
    <submittedName>
        <fullName evidence="1">Uncharacterized protein</fullName>
    </submittedName>
</protein>
<name>A0ABY5YYI4_9ACTN</name>
<dbReference type="RefSeq" id="WP_260724156.1">
    <property type="nucleotide sequence ID" value="NZ_BAAABS010000052.1"/>
</dbReference>
<keyword evidence="2" id="KW-1185">Reference proteome</keyword>
<gene>
    <name evidence="1" type="ORF">Drose_26965</name>
</gene>
<organism evidence="1 2">
    <name type="scientific">Dactylosporangium roseum</name>
    <dbReference type="NCBI Taxonomy" id="47989"/>
    <lineage>
        <taxon>Bacteria</taxon>
        <taxon>Bacillati</taxon>
        <taxon>Actinomycetota</taxon>
        <taxon>Actinomycetes</taxon>
        <taxon>Micromonosporales</taxon>
        <taxon>Micromonosporaceae</taxon>
        <taxon>Dactylosporangium</taxon>
    </lineage>
</organism>
<sequence length="148" mass="15230">MSTSMFQEQGVDRADSTDLLVLVVELSPGAPDPFEAWVVRATTKLVDGVRTAVADASTPVLVVQVVPRTTNAAQHAAAAAAWQAARAVVQAATLETEARPVVNLVRLPADADSNALESVVRLLSGANGGFIVGASFDLVPAGQIGATR</sequence>
<evidence type="ECO:0000313" key="2">
    <source>
        <dbReference type="Proteomes" id="UP001058271"/>
    </source>
</evidence>
<accession>A0ABY5YYI4</accession>
<proteinExistence type="predicted"/>
<dbReference type="EMBL" id="CP073721">
    <property type="protein sequence ID" value="UWZ34810.1"/>
    <property type="molecule type" value="Genomic_DNA"/>
</dbReference>